<keyword evidence="2" id="KW-0812">Transmembrane</keyword>
<reference evidence="3 5" key="2">
    <citation type="submission" date="2018-12" db="EMBL/GenBank/DDBJ databases">
        <authorList>
            <consortium name="Pathogen Informatics"/>
        </authorList>
    </citation>
    <scope>NUCLEOTIDE SEQUENCE [LARGE SCALE GENOMIC DNA]</scope>
    <source>
        <strain evidence="3 5">NCTC12735</strain>
        <plasmid evidence="5">5</plasmid>
    </source>
</reference>
<dbReference type="Gene3D" id="2.40.50.140">
    <property type="entry name" value="Nucleic acid-binding proteins"/>
    <property type="match status" value="1"/>
</dbReference>
<dbReference type="KEGG" id="ladl:NCTC12735_00072"/>
<dbReference type="Proteomes" id="UP000054859">
    <property type="component" value="Unassembled WGS sequence"/>
</dbReference>
<evidence type="ECO:0000259" key="1">
    <source>
        <dbReference type="Pfam" id="PF01957"/>
    </source>
</evidence>
<dbReference type="RefSeq" id="WP_058463100.1">
    <property type="nucleotide sequence ID" value="NZ_CAAAHS010000001.1"/>
</dbReference>
<evidence type="ECO:0000313" key="2">
    <source>
        <dbReference type="EMBL" id="KTC64754.1"/>
    </source>
</evidence>
<evidence type="ECO:0000313" key="5">
    <source>
        <dbReference type="Proteomes" id="UP000281170"/>
    </source>
</evidence>
<dbReference type="Pfam" id="PF01957">
    <property type="entry name" value="NfeD"/>
    <property type="match status" value="1"/>
</dbReference>
<accession>A0A0W0R105</accession>
<dbReference type="EMBL" id="LNKA01000019">
    <property type="protein sequence ID" value="KTC64754.1"/>
    <property type="molecule type" value="Genomic_DNA"/>
</dbReference>
<dbReference type="InterPro" id="IPR002810">
    <property type="entry name" value="NfeD-like_C"/>
</dbReference>
<reference evidence="2 4" key="1">
    <citation type="submission" date="2015-11" db="EMBL/GenBank/DDBJ databases">
        <title>Identification of large and diverse effector repertoires of 38 Legionella species.</title>
        <authorList>
            <person name="Burstein D."/>
            <person name="Amaro F."/>
            <person name="Zusman T."/>
            <person name="Lifshitz Z."/>
            <person name="Cohen O."/>
            <person name="Gilbert J.A."/>
            <person name="Pupko T."/>
            <person name="Shuman H.A."/>
            <person name="Segal G."/>
        </authorList>
    </citation>
    <scope>NUCLEOTIDE SEQUENCE [LARGE SCALE GENOMIC DNA]</scope>
    <source>
        <strain evidence="2 4">1762-AUS-E</strain>
    </source>
</reference>
<dbReference type="EMBL" id="LR134414">
    <property type="protein sequence ID" value="VEH81309.1"/>
    <property type="molecule type" value="Genomic_DNA"/>
</dbReference>
<dbReference type="InterPro" id="IPR012340">
    <property type="entry name" value="NA-bd_OB-fold"/>
</dbReference>
<protein>
    <submittedName>
        <fullName evidence="2">Transmembrane protein</fullName>
    </submittedName>
</protein>
<name>A0A0W0R105_9GAMM</name>
<feature type="domain" description="NfeD-like C-terminal" evidence="1">
    <location>
        <begin position="10"/>
        <end position="54"/>
    </location>
</feature>
<geneLocation type="plasmid" evidence="3 5">
    <name>5</name>
</geneLocation>
<keyword evidence="4" id="KW-1185">Reference proteome</keyword>
<dbReference type="Proteomes" id="UP000281170">
    <property type="component" value="Plasmid 5"/>
</dbReference>
<organism evidence="2 4">
    <name type="scientific">Legionella adelaidensis</name>
    <dbReference type="NCBI Taxonomy" id="45056"/>
    <lineage>
        <taxon>Bacteria</taxon>
        <taxon>Pseudomonadati</taxon>
        <taxon>Pseudomonadota</taxon>
        <taxon>Gammaproteobacteria</taxon>
        <taxon>Legionellales</taxon>
        <taxon>Legionellaceae</taxon>
        <taxon>Legionella</taxon>
    </lineage>
</organism>
<dbReference type="SUPFAM" id="SSF141322">
    <property type="entry name" value="NfeD domain-like"/>
    <property type="match status" value="1"/>
</dbReference>
<dbReference type="STRING" id="45056.Lade_2048"/>
<sequence>MDKVRPQDADLLGKHGQAVGPIAETGQVLLLGKLWQAYSLKKIAANSPVKITGVGEKGLEVEEIRDEEEE</sequence>
<proteinExistence type="predicted"/>
<evidence type="ECO:0000313" key="4">
    <source>
        <dbReference type="Proteomes" id="UP000054859"/>
    </source>
</evidence>
<keyword evidence="3" id="KW-0614">Plasmid</keyword>
<dbReference type="AlphaFoldDB" id="A0A0W0R105"/>
<keyword evidence="2" id="KW-0472">Membrane</keyword>
<gene>
    <name evidence="2" type="ORF">Lade_2048</name>
    <name evidence="3" type="ORF">NCTC12735_00072</name>
</gene>
<evidence type="ECO:0000313" key="3">
    <source>
        <dbReference type="EMBL" id="VEH81309.1"/>
    </source>
</evidence>
<dbReference type="PATRIC" id="fig|45056.6.peg.2116"/>